<sequence>MFVIIHSFFTNIQFHKYHLVFCTNTKFWIIFLQIPLIYIFHLVKIFKYIITIPVPPTINQTELGYFVPSFVSNINFQQAQRVKRLIFQTSSQFLGSQYISYFSQLSIITFVYMNILHQKQQLYLRSNFCHIKAPKFKLNYIIYVANSSCINWVFFAQKKKEYSKISFLMFKKKQQIAKTLCQDFIFEKCPQILITQIQQMFQGIQNSKVLLYWSLQFNFRFSLLHQNIMLVIEEFHLYEILTNSIKSYYKKILLNIFNLINCFWNIIKIFFQYSELNLIFYLHHHSFCCQFKFKKTTIQFSFFRVIN</sequence>
<keyword evidence="1" id="KW-1133">Transmembrane helix</keyword>
<reference evidence="2" key="1">
    <citation type="submission" date="2021-01" db="EMBL/GenBank/DDBJ databases">
        <authorList>
            <consortium name="Genoscope - CEA"/>
            <person name="William W."/>
        </authorList>
    </citation>
    <scope>NUCLEOTIDE SEQUENCE</scope>
</reference>
<keyword evidence="3" id="KW-1185">Reference proteome</keyword>
<feature type="transmembrane region" description="Helical" evidence="1">
    <location>
        <begin position="27"/>
        <end position="46"/>
    </location>
</feature>
<evidence type="ECO:0000313" key="3">
    <source>
        <dbReference type="Proteomes" id="UP000692954"/>
    </source>
</evidence>
<feature type="transmembrane region" description="Helical" evidence="1">
    <location>
        <begin position="98"/>
        <end position="116"/>
    </location>
</feature>
<dbReference type="EMBL" id="CAJJDN010000135">
    <property type="protein sequence ID" value="CAD8121868.1"/>
    <property type="molecule type" value="Genomic_DNA"/>
</dbReference>
<dbReference type="Proteomes" id="UP000692954">
    <property type="component" value="Unassembled WGS sequence"/>
</dbReference>
<feature type="transmembrane region" description="Helical" evidence="1">
    <location>
        <begin position="136"/>
        <end position="155"/>
    </location>
</feature>
<dbReference type="AlphaFoldDB" id="A0A8S1R1U6"/>
<keyword evidence="1" id="KW-0812">Transmembrane</keyword>
<keyword evidence="1" id="KW-0472">Membrane</keyword>
<gene>
    <name evidence="2" type="ORF">PSON_ATCC_30995.1.T1350007</name>
</gene>
<evidence type="ECO:0000313" key="2">
    <source>
        <dbReference type="EMBL" id="CAD8121868.1"/>
    </source>
</evidence>
<proteinExistence type="predicted"/>
<organism evidence="2 3">
    <name type="scientific">Paramecium sonneborni</name>
    <dbReference type="NCBI Taxonomy" id="65129"/>
    <lineage>
        <taxon>Eukaryota</taxon>
        <taxon>Sar</taxon>
        <taxon>Alveolata</taxon>
        <taxon>Ciliophora</taxon>
        <taxon>Intramacronucleata</taxon>
        <taxon>Oligohymenophorea</taxon>
        <taxon>Peniculida</taxon>
        <taxon>Parameciidae</taxon>
        <taxon>Paramecium</taxon>
    </lineage>
</organism>
<protein>
    <recommendedName>
        <fullName evidence="4">Transmembrane protein</fullName>
    </recommendedName>
</protein>
<evidence type="ECO:0008006" key="4">
    <source>
        <dbReference type="Google" id="ProtNLM"/>
    </source>
</evidence>
<accession>A0A8S1R1U6</accession>
<name>A0A8S1R1U6_9CILI</name>
<comment type="caution">
    <text evidence="2">The sequence shown here is derived from an EMBL/GenBank/DDBJ whole genome shotgun (WGS) entry which is preliminary data.</text>
</comment>
<feature type="transmembrane region" description="Helical" evidence="1">
    <location>
        <begin position="252"/>
        <end position="271"/>
    </location>
</feature>
<evidence type="ECO:0000256" key="1">
    <source>
        <dbReference type="SAM" id="Phobius"/>
    </source>
</evidence>